<comment type="caution">
    <text evidence="2">The sequence shown here is derived from an EMBL/GenBank/DDBJ whole genome shotgun (WGS) entry which is preliminary data.</text>
</comment>
<reference evidence="2 3" key="1">
    <citation type="submission" date="2015-11" db="EMBL/GenBank/DDBJ databases">
        <title>Expanding the genomic diversity of Burkholderia species for the development of highly accurate diagnostics.</title>
        <authorList>
            <person name="Sahl J."/>
            <person name="Keim P."/>
            <person name="Wagner D."/>
        </authorList>
    </citation>
    <scope>NUCLEOTIDE SEQUENCE [LARGE SCALE GENOMIC DNA]</scope>
    <source>
        <strain evidence="2 3">MSMB1301WGS</strain>
    </source>
</reference>
<evidence type="ECO:0000313" key="3">
    <source>
        <dbReference type="Proteomes" id="UP000062317"/>
    </source>
</evidence>
<dbReference type="SUPFAM" id="SSF47598">
    <property type="entry name" value="Ribbon-helix-helix"/>
    <property type="match status" value="1"/>
</dbReference>
<feature type="domain" description="Antitoxin FitA-like ribbon-helix-helix" evidence="1">
    <location>
        <begin position="3"/>
        <end position="40"/>
    </location>
</feature>
<dbReference type="RefSeq" id="WP_060110745.1">
    <property type="nucleotide sequence ID" value="NZ_LPEQ01000146.1"/>
</dbReference>
<evidence type="ECO:0000313" key="2">
    <source>
        <dbReference type="EMBL" id="KVV36165.1"/>
    </source>
</evidence>
<dbReference type="InterPro" id="IPR010985">
    <property type="entry name" value="Ribbon_hlx_hlx"/>
</dbReference>
<dbReference type="AlphaFoldDB" id="A0A105UV60"/>
<sequence length="79" mass="8892">MPVITVRNLSDEVHRALRIRAAQHGRSTEAEVRDILEQAVRPAGRPRLGTLLAEIGREAGGIDFEIQRDRSRTDPMSFE</sequence>
<dbReference type="InterPro" id="IPR013321">
    <property type="entry name" value="Arc_rbn_hlx_hlx"/>
</dbReference>
<dbReference type="GO" id="GO:0006355">
    <property type="term" value="P:regulation of DNA-templated transcription"/>
    <property type="evidence" value="ECO:0007669"/>
    <property type="project" value="InterPro"/>
</dbReference>
<dbReference type="EMBL" id="LPEQ01000146">
    <property type="protein sequence ID" value="KVV36165.1"/>
    <property type="molecule type" value="Genomic_DNA"/>
</dbReference>
<organism evidence="2 3">
    <name type="scientific">Burkholderia territorii</name>
    <dbReference type="NCBI Taxonomy" id="1503055"/>
    <lineage>
        <taxon>Bacteria</taxon>
        <taxon>Pseudomonadati</taxon>
        <taxon>Pseudomonadota</taxon>
        <taxon>Betaproteobacteria</taxon>
        <taxon>Burkholderiales</taxon>
        <taxon>Burkholderiaceae</taxon>
        <taxon>Burkholderia</taxon>
        <taxon>Burkholderia cepacia complex</taxon>
    </lineage>
</organism>
<proteinExistence type="predicted"/>
<name>A0A105UV60_9BURK</name>
<keyword evidence="3" id="KW-1185">Reference proteome</keyword>
<protein>
    <submittedName>
        <fullName evidence="2">Plasmid stability protein</fullName>
    </submittedName>
</protein>
<dbReference type="InterPro" id="IPR053853">
    <property type="entry name" value="FitA-like_RHH"/>
</dbReference>
<gene>
    <name evidence="2" type="ORF">WT27_21560</name>
</gene>
<evidence type="ECO:0000259" key="1">
    <source>
        <dbReference type="Pfam" id="PF22513"/>
    </source>
</evidence>
<dbReference type="Pfam" id="PF22513">
    <property type="entry name" value="FitA-like_RHH"/>
    <property type="match status" value="1"/>
</dbReference>
<dbReference type="Gene3D" id="1.10.1220.10">
    <property type="entry name" value="Met repressor-like"/>
    <property type="match status" value="1"/>
</dbReference>
<dbReference type="Proteomes" id="UP000062317">
    <property type="component" value="Unassembled WGS sequence"/>
</dbReference>
<accession>A0A105UV60</accession>